<feature type="transmembrane region" description="Helical" evidence="1">
    <location>
        <begin position="12"/>
        <end position="32"/>
    </location>
</feature>
<keyword evidence="1" id="KW-1133">Transmembrane helix</keyword>
<sequence>MVRKSNTLGVRFLFPAVSLQVVQLSMPAVYSYCA</sequence>
<reference evidence="2" key="1">
    <citation type="submission" date="2014-11" db="EMBL/GenBank/DDBJ databases">
        <authorList>
            <person name="Amaro Gonzalez C."/>
        </authorList>
    </citation>
    <scope>NUCLEOTIDE SEQUENCE</scope>
</reference>
<reference evidence="2" key="2">
    <citation type="journal article" date="2015" name="Fish Shellfish Immunol.">
        <title>Early steps in the European eel (Anguilla anguilla)-Vibrio vulnificus interaction in the gills: Role of the RtxA13 toxin.</title>
        <authorList>
            <person name="Callol A."/>
            <person name="Pajuelo D."/>
            <person name="Ebbesson L."/>
            <person name="Teles M."/>
            <person name="MacKenzie S."/>
            <person name="Amaro C."/>
        </authorList>
    </citation>
    <scope>NUCLEOTIDE SEQUENCE</scope>
</reference>
<organism evidence="2">
    <name type="scientific">Anguilla anguilla</name>
    <name type="common">European freshwater eel</name>
    <name type="synonym">Muraena anguilla</name>
    <dbReference type="NCBI Taxonomy" id="7936"/>
    <lineage>
        <taxon>Eukaryota</taxon>
        <taxon>Metazoa</taxon>
        <taxon>Chordata</taxon>
        <taxon>Craniata</taxon>
        <taxon>Vertebrata</taxon>
        <taxon>Euteleostomi</taxon>
        <taxon>Actinopterygii</taxon>
        <taxon>Neopterygii</taxon>
        <taxon>Teleostei</taxon>
        <taxon>Anguilliformes</taxon>
        <taxon>Anguillidae</taxon>
        <taxon>Anguilla</taxon>
    </lineage>
</organism>
<keyword evidence="1" id="KW-0472">Membrane</keyword>
<dbReference type="EMBL" id="GBXM01092408">
    <property type="protein sequence ID" value="JAH16169.1"/>
    <property type="molecule type" value="Transcribed_RNA"/>
</dbReference>
<accession>A0A0E9QHA0</accession>
<keyword evidence="1" id="KW-0812">Transmembrane</keyword>
<dbReference type="AlphaFoldDB" id="A0A0E9QHA0"/>
<name>A0A0E9QHA0_ANGAN</name>
<evidence type="ECO:0000256" key="1">
    <source>
        <dbReference type="SAM" id="Phobius"/>
    </source>
</evidence>
<proteinExistence type="predicted"/>
<evidence type="ECO:0000313" key="2">
    <source>
        <dbReference type="EMBL" id="JAH16169.1"/>
    </source>
</evidence>
<protein>
    <submittedName>
        <fullName evidence="2">Uncharacterized protein</fullName>
    </submittedName>
</protein>